<evidence type="ECO:0000256" key="1">
    <source>
        <dbReference type="ARBA" id="ARBA00004606"/>
    </source>
</evidence>
<feature type="transmembrane region" description="Helical" evidence="11">
    <location>
        <begin position="7"/>
        <end position="28"/>
    </location>
</feature>
<evidence type="ECO:0000256" key="11">
    <source>
        <dbReference type="SAM" id="Phobius"/>
    </source>
</evidence>
<evidence type="ECO:0000313" key="13">
    <source>
        <dbReference type="Proteomes" id="UP000662931"/>
    </source>
</evidence>
<evidence type="ECO:0000256" key="5">
    <source>
        <dbReference type="ARBA" id="ARBA00022692"/>
    </source>
</evidence>
<evidence type="ECO:0000256" key="2">
    <source>
        <dbReference type="ARBA" id="ARBA00009486"/>
    </source>
</evidence>
<dbReference type="InterPro" id="IPR021988">
    <property type="entry name" value="BMT1"/>
</dbReference>
<proteinExistence type="inferred from homology"/>
<evidence type="ECO:0000256" key="3">
    <source>
        <dbReference type="ARBA" id="ARBA00022676"/>
    </source>
</evidence>
<dbReference type="Proteomes" id="UP000662931">
    <property type="component" value="Chromosome 4"/>
</dbReference>
<dbReference type="KEGG" id="bnn:FOA43_004669"/>
<evidence type="ECO:0000256" key="10">
    <source>
        <dbReference type="ARBA" id="ARBA00023316"/>
    </source>
</evidence>
<keyword evidence="6" id="KW-0735">Signal-anchor</keyword>
<dbReference type="GO" id="GO:0000030">
    <property type="term" value="F:mannosyltransferase activity"/>
    <property type="evidence" value="ECO:0007669"/>
    <property type="project" value="InterPro"/>
</dbReference>
<evidence type="ECO:0000256" key="4">
    <source>
        <dbReference type="ARBA" id="ARBA00022679"/>
    </source>
</evidence>
<keyword evidence="9" id="KW-0325">Glycoprotein</keyword>
<sequence length="593" mass="67945">MKVSRRTIRLMVPFIAAVGIVWFMIFNWDLIDDIIAGDIIETESKAPLSALEKLMKKLRLRPFPDDSPTSYSPVSRYVTRARYKHLNPMVGYAGGKAKKDDIFKERSGNVCESIMHRSTGPVDATAPQDFDDPRAKEDLDEYLKSSGYIEFGNTTEMKRWHRFSNSAVWLPRDNCYLMVTRYIYELHGRSRPQFSLCRMQLYDSAWKELFDKRIRYIDVKKEEVTQIVDKYFGSGEQDESLLDKISLKFPTFLDVDMKQVENGAYKLAGPEDPRIGLRSNKVVGDEPLVIFNMLNDDNKRAMFAAFPLRKPDKDDGKAQMTELKYIDPNGKQKGLEKNWTPFFEVDDSVFDHDSFGKMHFVYDFNDMTILSCDLNSGKCEKVSEGLGYDEKKLKDIKPEIRKKIYLRGGTNLIPFPKEFMDNVFSKEVSSDIQLWFGFAKTHAESCGCGSTTYRPNLCVMSKIKEVYKYELLGSSTEFGMDVLSWNTDSPKCEVQGPNVLAANSIAFWDVKKAKSGFEDYMAVTISEGDRVTRRIILKNLANYIASLYKNEKDVVQDTSLPLARARLATDCTLSSSFEHCKLYGHAHARLARM</sequence>
<comment type="subcellular location">
    <subcellularLocation>
        <location evidence="1">Membrane</location>
        <topology evidence="1">Single-pass type II membrane protein</topology>
    </subcellularLocation>
</comment>
<keyword evidence="5 11" id="KW-0812">Transmembrane</keyword>
<protein>
    <submittedName>
        <fullName evidence="12">Uncharacterized protein</fullName>
    </submittedName>
</protein>
<accession>A0A875S6Q2</accession>
<reference evidence="12" key="1">
    <citation type="submission" date="2020-10" db="EMBL/GenBank/DDBJ databases">
        <authorList>
            <person name="Roach M.J.R."/>
        </authorList>
    </citation>
    <scope>NUCLEOTIDE SEQUENCE</scope>
    <source>
        <strain evidence="12">CBS 1945</strain>
    </source>
</reference>
<dbReference type="GeneID" id="62198069"/>
<dbReference type="AlphaFoldDB" id="A0A875S6Q2"/>
<evidence type="ECO:0000256" key="6">
    <source>
        <dbReference type="ARBA" id="ARBA00022968"/>
    </source>
</evidence>
<organism evidence="12 13">
    <name type="scientific">Eeniella nana</name>
    <name type="common">Yeast</name>
    <name type="synonym">Brettanomyces nanus</name>
    <dbReference type="NCBI Taxonomy" id="13502"/>
    <lineage>
        <taxon>Eukaryota</taxon>
        <taxon>Fungi</taxon>
        <taxon>Dikarya</taxon>
        <taxon>Ascomycota</taxon>
        <taxon>Saccharomycotina</taxon>
        <taxon>Pichiomycetes</taxon>
        <taxon>Pichiales</taxon>
        <taxon>Pichiaceae</taxon>
        <taxon>Brettanomyces</taxon>
    </lineage>
</organism>
<dbReference type="GO" id="GO:0016020">
    <property type="term" value="C:membrane"/>
    <property type="evidence" value="ECO:0007669"/>
    <property type="project" value="UniProtKB-SubCell"/>
</dbReference>
<evidence type="ECO:0000256" key="7">
    <source>
        <dbReference type="ARBA" id="ARBA00022989"/>
    </source>
</evidence>
<evidence type="ECO:0000256" key="8">
    <source>
        <dbReference type="ARBA" id="ARBA00023136"/>
    </source>
</evidence>
<evidence type="ECO:0000256" key="9">
    <source>
        <dbReference type="ARBA" id="ARBA00023180"/>
    </source>
</evidence>
<dbReference type="Pfam" id="PF12141">
    <property type="entry name" value="BMT"/>
    <property type="match status" value="1"/>
</dbReference>
<name>A0A875S6Q2_EENNA</name>
<dbReference type="RefSeq" id="XP_038780826.1">
    <property type="nucleotide sequence ID" value="XM_038924898.1"/>
</dbReference>
<keyword evidence="8 11" id="KW-0472">Membrane</keyword>
<keyword evidence="7 11" id="KW-1133">Transmembrane helix</keyword>
<dbReference type="EMBL" id="CP064815">
    <property type="protein sequence ID" value="QPG77261.1"/>
    <property type="molecule type" value="Genomic_DNA"/>
</dbReference>
<keyword evidence="10" id="KW-0961">Cell wall biogenesis/degradation</keyword>
<gene>
    <name evidence="12" type="ORF">FOA43_004669</name>
</gene>
<keyword evidence="13" id="KW-1185">Reference proteome</keyword>
<evidence type="ECO:0000313" key="12">
    <source>
        <dbReference type="EMBL" id="QPG77261.1"/>
    </source>
</evidence>
<dbReference type="OrthoDB" id="3631276at2759"/>
<comment type="similarity">
    <text evidence="2">Belongs to the BMT family.</text>
</comment>
<dbReference type="GO" id="GO:0071555">
    <property type="term" value="P:cell wall organization"/>
    <property type="evidence" value="ECO:0007669"/>
    <property type="project" value="UniProtKB-KW"/>
</dbReference>
<keyword evidence="3" id="KW-0328">Glycosyltransferase</keyword>
<keyword evidence="4" id="KW-0808">Transferase</keyword>